<evidence type="ECO:0000259" key="19">
    <source>
        <dbReference type="PROSITE" id="PS50173"/>
    </source>
</evidence>
<dbReference type="Proteomes" id="UP000321960">
    <property type="component" value="Unassembled WGS sequence"/>
</dbReference>
<dbReference type="GO" id="GO:0042276">
    <property type="term" value="P:error-prone translesion synthesis"/>
    <property type="evidence" value="ECO:0007669"/>
    <property type="project" value="TreeGrafter"/>
</dbReference>
<keyword evidence="10 17" id="KW-0227">DNA damage</keyword>
<comment type="function">
    <text evidence="15 17">Poorly processive, error-prone DNA polymerase involved in untargeted mutagenesis. Copies undamaged DNA at stalled replication forks, which arise in vivo from mismatched or misaligned primer ends. These misaligned primers can be extended by PolIV. Exhibits no 3'-5' exonuclease (proofreading) activity. May be involved in translesional synthesis, in conjunction with the beta clamp from PolIII.</text>
</comment>
<dbReference type="NCBIfam" id="NF002751">
    <property type="entry name" value="PRK02794.1"/>
    <property type="match status" value="1"/>
</dbReference>
<dbReference type="GO" id="GO:0005829">
    <property type="term" value="C:cytosol"/>
    <property type="evidence" value="ECO:0007669"/>
    <property type="project" value="TreeGrafter"/>
</dbReference>
<dbReference type="GO" id="GO:0006281">
    <property type="term" value="P:DNA repair"/>
    <property type="evidence" value="ECO:0007669"/>
    <property type="project" value="UniProtKB-UniRule"/>
</dbReference>
<dbReference type="EMBL" id="BJZU01000017">
    <property type="protein sequence ID" value="GEP03088.1"/>
    <property type="molecule type" value="Genomic_DNA"/>
</dbReference>
<feature type="site" description="Substrate discrimination" evidence="17">
    <location>
        <position position="47"/>
    </location>
</feature>
<dbReference type="GO" id="GO:0006261">
    <property type="term" value="P:DNA-templated DNA replication"/>
    <property type="evidence" value="ECO:0007669"/>
    <property type="project" value="UniProtKB-UniRule"/>
</dbReference>
<dbReference type="InterPro" id="IPR050116">
    <property type="entry name" value="DNA_polymerase-Y"/>
</dbReference>
<keyword evidence="13 17" id="KW-0238">DNA-binding</keyword>
<dbReference type="AlphaFoldDB" id="A0A512IZE4"/>
<proteinExistence type="inferred from homology"/>
<dbReference type="Gene3D" id="3.30.70.270">
    <property type="match status" value="1"/>
</dbReference>
<dbReference type="InterPro" id="IPR043128">
    <property type="entry name" value="Rev_trsase/Diguanyl_cyclase"/>
</dbReference>
<accession>A0A512IZE4</accession>
<dbReference type="EC" id="2.7.7.7" evidence="17"/>
<dbReference type="InterPro" id="IPR024728">
    <property type="entry name" value="PolY_HhH_motif"/>
</dbReference>
<dbReference type="InterPro" id="IPR017961">
    <property type="entry name" value="DNA_pol_Y-fam_little_finger"/>
</dbReference>
<evidence type="ECO:0000256" key="4">
    <source>
        <dbReference type="ARBA" id="ARBA00022457"/>
    </source>
</evidence>
<comment type="caution">
    <text evidence="20">The sequence shown here is derived from an EMBL/GenBank/DDBJ whole genome shotgun (WGS) entry which is preliminary data.</text>
</comment>
<keyword evidence="12 17" id="KW-0239">DNA-directed DNA polymerase</keyword>
<evidence type="ECO:0000256" key="16">
    <source>
        <dbReference type="ARBA" id="ARBA00049244"/>
    </source>
</evidence>
<evidence type="ECO:0000256" key="18">
    <source>
        <dbReference type="SAM" id="MobiDB-lite"/>
    </source>
</evidence>
<protein>
    <recommendedName>
        <fullName evidence="17">DNA polymerase IV</fullName>
        <shortName evidence="17">Pol IV</shortName>
        <ecNumber evidence="17">2.7.7.7</ecNumber>
    </recommendedName>
</protein>
<evidence type="ECO:0000256" key="15">
    <source>
        <dbReference type="ARBA" id="ARBA00025589"/>
    </source>
</evidence>
<dbReference type="NCBIfam" id="NF002677">
    <property type="entry name" value="PRK02406.1"/>
    <property type="match status" value="1"/>
</dbReference>
<evidence type="ECO:0000256" key="6">
    <source>
        <dbReference type="ARBA" id="ARBA00022679"/>
    </source>
</evidence>
<evidence type="ECO:0000256" key="17">
    <source>
        <dbReference type="HAMAP-Rule" id="MF_01113"/>
    </source>
</evidence>
<keyword evidence="23" id="KW-1185">Reference proteome</keyword>
<dbReference type="RefSeq" id="WP_147024823.1">
    <property type="nucleotide sequence ID" value="NZ_BJZU01000017.1"/>
</dbReference>
<dbReference type="InterPro" id="IPR022880">
    <property type="entry name" value="DNApol_IV"/>
</dbReference>
<evidence type="ECO:0000256" key="9">
    <source>
        <dbReference type="ARBA" id="ARBA00022723"/>
    </source>
</evidence>
<feature type="region of interest" description="Disordered" evidence="18">
    <location>
        <begin position="413"/>
        <end position="444"/>
    </location>
</feature>
<comment type="catalytic activity">
    <reaction evidence="16 17">
        <text>DNA(n) + a 2'-deoxyribonucleoside 5'-triphosphate = DNA(n+1) + diphosphate</text>
        <dbReference type="Rhea" id="RHEA:22508"/>
        <dbReference type="Rhea" id="RHEA-COMP:17339"/>
        <dbReference type="Rhea" id="RHEA-COMP:17340"/>
        <dbReference type="ChEBI" id="CHEBI:33019"/>
        <dbReference type="ChEBI" id="CHEBI:61560"/>
        <dbReference type="ChEBI" id="CHEBI:173112"/>
        <dbReference type="EC" id="2.7.7.7"/>
    </reaction>
</comment>
<keyword evidence="4 17" id="KW-0515">Mutator protein</keyword>
<comment type="subunit">
    <text evidence="3 17">Monomer.</text>
</comment>
<dbReference type="InterPro" id="IPR043502">
    <property type="entry name" value="DNA/RNA_pol_sf"/>
</dbReference>
<dbReference type="Gene3D" id="1.10.150.20">
    <property type="entry name" value="5' to 3' exonuclease, C-terminal subdomain"/>
    <property type="match status" value="1"/>
</dbReference>
<evidence type="ECO:0000256" key="2">
    <source>
        <dbReference type="ARBA" id="ARBA00010945"/>
    </source>
</evidence>
<evidence type="ECO:0000313" key="20">
    <source>
        <dbReference type="EMBL" id="GEP03088.1"/>
    </source>
</evidence>
<dbReference type="InterPro" id="IPR001126">
    <property type="entry name" value="UmuC"/>
</dbReference>
<evidence type="ECO:0000256" key="8">
    <source>
        <dbReference type="ARBA" id="ARBA00022705"/>
    </source>
</evidence>
<dbReference type="GO" id="GO:0003887">
    <property type="term" value="F:DNA-directed DNA polymerase activity"/>
    <property type="evidence" value="ECO:0007669"/>
    <property type="project" value="UniProtKB-UniRule"/>
</dbReference>
<evidence type="ECO:0000313" key="23">
    <source>
        <dbReference type="Proteomes" id="UP001156856"/>
    </source>
</evidence>
<organism evidence="20 22">
    <name type="scientific">Methylobacterium oxalidis</name>
    <dbReference type="NCBI Taxonomy" id="944322"/>
    <lineage>
        <taxon>Bacteria</taxon>
        <taxon>Pseudomonadati</taxon>
        <taxon>Pseudomonadota</taxon>
        <taxon>Alphaproteobacteria</taxon>
        <taxon>Hyphomicrobiales</taxon>
        <taxon>Methylobacteriaceae</taxon>
        <taxon>Methylobacterium</taxon>
    </lineage>
</organism>
<dbReference type="GO" id="GO:0009432">
    <property type="term" value="P:SOS response"/>
    <property type="evidence" value="ECO:0007669"/>
    <property type="project" value="TreeGrafter"/>
</dbReference>
<evidence type="ECO:0000256" key="5">
    <source>
        <dbReference type="ARBA" id="ARBA00022490"/>
    </source>
</evidence>
<dbReference type="Gene3D" id="3.40.1170.60">
    <property type="match status" value="1"/>
</dbReference>
<dbReference type="PANTHER" id="PTHR11076:SF33">
    <property type="entry name" value="DNA POLYMERASE KAPPA"/>
    <property type="match status" value="1"/>
</dbReference>
<dbReference type="Pfam" id="PF00817">
    <property type="entry name" value="IMS"/>
    <property type="match status" value="1"/>
</dbReference>
<dbReference type="EMBL" id="BSPK01000112">
    <property type="protein sequence ID" value="GLS67347.1"/>
    <property type="molecule type" value="Genomic_DNA"/>
</dbReference>
<name>A0A512IZE4_9HYPH</name>
<reference evidence="20 22" key="3">
    <citation type="submission" date="2019-07" db="EMBL/GenBank/DDBJ databases">
        <title>Whole genome shotgun sequence of Methylobacterium oxalidis NBRC 107715.</title>
        <authorList>
            <person name="Hosoyama A."/>
            <person name="Uohara A."/>
            <person name="Ohji S."/>
            <person name="Ichikawa N."/>
        </authorList>
    </citation>
    <scope>NUCLEOTIDE SEQUENCE [LARGE SCALE GENOMIC DNA]</scope>
    <source>
        <strain evidence="20 22">NBRC 107715</strain>
    </source>
</reference>
<feature type="compositionally biased region" description="Low complexity" evidence="18">
    <location>
        <begin position="424"/>
        <end position="444"/>
    </location>
</feature>
<evidence type="ECO:0000256" key="3">
    <source>
        <dbReference type="ARBA" id="ARBA00011245"/>
    </source>
</evidence>
<dbReference type="InterPro" id="IPR036775">
    <property type="entry name" value="DNA_pol_Y-fam_lit_finger_sf"/>
</dbReference>
<evidence type="ECO:0000256" key="10">
    <source>
        <dbReference type="ARBA" id="ARBA00022763"/>
    </source>
</evidence>
<keyword evidence="5 17" id="KW-0963">Cytoplasm</keyword>
<dbReference type="OrthoDB" id="9808813at2"/>
<feature type="binding site" evidence="17">
    <location>
        <position position="42"/>
    </location>
    <ligand>
        <name>Mg(2+)</name>
        <dbReference type="ChEBI" id="CHEBI:18420"/>
    </ligand>
</feature>
<sequence length="444" mass="47502">MRPVCRDCLGTQEAGSRRCGACGSPRLLAHPERDRLTIAHVDCDAFYAAVEKRDDPSLRDRPLIIGGGRRGVVSTACYIARISGVRSAMPMFQALKACPDAVVLRPDMEKYARVGREVRALMLALTPAVEPVSIDEAFLDLSGTERLHGTSPAVTLARFAARVEREVGITVSIGLSDAKFLAKIASDLDKPRGFSILGRAEAAEFLADRPVTILPGIGRSAAARLADLGITRVGDLTRADPRRLYGAIGRDAERLLKLARGEDARPVRSHREAKSVSAETTFQADIAAFAELRPILWRLCEKVSARLKRSGLAGASVTLKLKDRSFALRTRTRGGLPPTQLAARLFSAGEALLRDSCDGTPFRLIGIGAGDLCEAAHADRGDLVDASVRDTARREAALDRVREKFGAGAIQRGIAFTAPPRPEPAAAGPLARPGRGAQAREPAG</sequence>
<keyword evidence="9 17" id="KW-0479">Metal-binding</keyword>
<keyword evidence="6 17" id="KW-0808">Transferase</keyword>
<keyword evidence="14 17" id="KW-0234">DNA repair</keyword>
<reference evidence="21" key="4">
    <citation type="submission" date="2023-01" db="EMBL/GenBank/DDBJ databases">
        <title>Draft genome sequence of Methylobacterium oxalidis strain NBRC 107715.</title>
        <authorList>
            <person name="Sun Q."/>
            <person name="Mori K."/>
        </authorList>
    </citation>
    <scope>NUCLEOTIDE SEQUENCE</scope>
    <source>
        <strain evidence="21">NBRC 107715</strain>
    </source>
</reference>
<dbReference type="SUPFAM" id="SSF100879">
    <property type="entry name" value="Lesion bypass DNA polymerase (Y-family), little finger domain"/>
    <property type="match status" value="1"/>
</dbReference>
<reference evidence="21" key="1">
    <citation type="journal article" date="2014" name="Int. J. Syst. Evol. Microbiol.">
        <title>Complete genome of a new Firmicutes species belonging to the dominant human colonic microbiota ('Ruminococcus bicirculans') reveals two chromosomes and a selective capacity to utilize plant glucans.</title>
        <authorList>
            <consortium name="NISC Comparative Sequencing Program"/>
            <person name="Wegmann U."/>
            <person name="Louis P."/>
            <person name="Goesmann A."/>
            <person name="Henrissat B."/>
            <person name="Duncan S.H."/>
            <person name="Flint H.J."/>
        </authorList>
    </citation>
    <scope>NUCLEOTIDE SEQUENCE</scope>
    <source>
        <strain evidence="21">NBRC 107715</strain>
    </source>
</reference>
<reference evidence="23" key="2">
    <citation type="journal article" date="2019" name="Int. J. Syst. Evol. Microbiol.">
        <title>The Global Catalogue of Microorganisms (GCM) 10K type strain sequencing project: providing services to taxonomists for standard genome sequencing and annotation.</title>
        <authorList>
            <consortium name="The Broad Institute Genomics Platform"/>
            <consortium name="The Broad Institute Genome Sequencing Center for Infectious Disease"/>
            <person name="Wu L."/>
            <person name="Ma J."/>
        </authorList>
    </citation>
    <scope>NUCLEOTIDE SEQUENCE [LARGE SCALE GENOMIC DNA]</scope>
    <source>
        <strain evidence="23">NBRC 107715</strain>
    </source>
</reference>
<evidence type="ECO:0000313" key="21">
    <source>
        <dbReference type="EMBL" id="GLS67347.1"/>
    </source>
</evidence>
<evidence type="ECO:0000256" key="1">
    <source>
        <dbReference type="ARBA" id="ARBA00004496"/>
    </source>
</evidence>
<comment type="subcellular location">
    <subcellularLocation>
        <location evidence="1 17">Cytoplasm</location>
    </subcellularLocation>
</comment>
<dbReference type="Proteomes" id="UP001156856">
    <property type="component" value="Unassembled WGS sequence"/>
</dbReference>
<evidence type="ECO:0000256" key="13">
    <source>
        <dbReference type="ARBA" id="ARBA00023125"/>
    </source>
</evidence>
<gene>
    <name evidence="17 20" type="primary">dinB</name>
    <name evidence="21" type="ORF">GCM10007888_57310</name>
    <name evidence="20" type="ORF">MOX02_11260</name>
</gene>
<evidence type="ECO:0000313" key="22">
    <source>
        <dbReference type="Proteomes" id="UP000321960"/>
    </source>
</evidence>
<dbReference type="Pfam" id="PF11798">
    <property type="entry name" value="IMS_HHH"/>
    <property type="match status" value="1"/>
</dbReference>
<keyword evidence="8 17" id="KW-0235">DNA replication</keyword>
<comment type="cofactor">
    <cofactor evidence="17">
        <name>Mg(2+)</name>
        <dbReference type="ChEBI" id="CHEBI:18420"/>
    </cofactor>
    <text evidence="17">Binds 2 magnesium ions per subunit.</text>
</comment>
<feature type="active site" evidence="17">
    <location>
        <position position="136"/>
    </location>
</feature>
<dbReference type="SUPFAM" id="SSF56672">
    <property type="entry name" value="DNA/RNA polymerases"/>
    <property type="match status" value="1"/>
</dbReference>
<feature type="binding site" evidence="17">
    <location>
        <position position="135"/>
    </location>
    <ligand>
        <name>Mg(2+)</name>
        <dbReference type="ChEBI" id="CHEBI:18420"/>
    </ligand>
</feature>
<dbReference type="FunFam" id="3.40.1170.60:FF:000001">
    <property type="entry name" value="DNA polymerase IV"/>
    <property type="match status" value="1"/>
</dbReference>
<evidence type="ECO:0000256" key="11">
    <source>
        <dbReference type="ARBA" id="ARBA00022842"/>
    </source>
</evidence>
<comment type="similarity">
    <text evidence="2 17">Belongs to the DNA polymerase type-Y family.</text>
</comment>
<dbReference type="Gene3D" id="3.30.1490.100">
    <property type="entry name" value="DNA polymerase, Y-family, little finger domain"/>
    <property type="match status" value="1"/>
</dbReference>
<dbReference type="FunFam" id="3.30.1490.100:FF:000004">
    <property type="entry name" value="DNA polymerase IV"/>
    <property type="match status" value="1"/>
</dbReference>
<dbReference type="HAMAP" id="MF_01113">
    <property type="entry name" value="DNApol_IV"/>
    <property type="match status" value="1"/>
</dbReference>
<evidence type="ECO:0000256" key="14">
    <source>
        <dbReference type="ARBA" id="ARBA00023204"/>
    </source>
</evidence>
<evidence type="ECO:0000256" key="7">
    <source>
        <dbReference type="ARBA" id="ARBA00022695"/>
    </source>
</evidence>
<dbReference type="PROSITE" id="PS50173">
    <property type="entry name" value="UMUC"/>
    <property type="match status" value="1"/>
</dbReference>
<dbReference type="CDD" id="cd03586">
    <property type="entry name" value="PolY_Pol_IV_kappa"/>
    <property type="match status" value="1"/>
</dbReference>
<dbReference type="GO" id="GO:0003684">
    <property type="term" value="F:damaged DNA binding"/>
    <property type="evidence" value="ECO:0007669"/>
    <property type="project" value="InterPro"/>
</dbReference>
<keyword evidence="7 17" id="KW-0548">Nucleotidyltransferase</keyword>
<evidence type="ECO:0000256" key="12">
    <source>
        <dbReference type="ARBA" id="ARBA00022932"/>
    </source>
</evidence>
<dbReference type="GO" id="GO:0000287">
    <property type="term" value="F:magnesium ion binding"/>
    <property type="evidence" value="ECO:0007669"/>
    <property type="project" value="UniProtKB-UniRule"/>
</dbReference>
<keyword evidence="11 17" id="KW-0460">Magnesium</keyword>
<dbReference type="Pfam" id="PF11799">
    <property type="entry name" value="IMS_C"/>
    <property type="match status" value="1"/>
</dbReference>
<dbReference type="PANTHER" id="PTHR11076">
    <property type="entry name" value="DNA REPAIR POLYMERASE UMUC / TRANSFERASE FAMILY MEMBER"/>
    <property type="match status" value="1"/>
</dbReference>
<feature type="domain" description="UmuC" evidence="19">
    <location>
        <begin position="38"/>
        <end position="218"/>
    </location>
</feature>